<feature type="non-terminal residue" evidence="1">
    <location>
        <position position="67"/>
    </location>
</feature>
<sequence>MYACSRAMGVVSICNRLYIFPCQYVNVFVRIRLCLHVCVCLRNEYIEVRITCLVASVHTCLCECECV</sequence>
<protein>
    <submittedName>
        <fullName evidence="1">Uncharacterized protein</fullName>
    </submittedName>
</protein>
<proteinExistence type="predicted"/>
<name>A0A0L8HZZ8_OCTBM</name>
<dbReference type="AlphaFoldDB" id="A0A0L8HZZ8"/>
<accession>A0A0L8HZZ8</accession>
<organism evidence="1">
    <name type="scientific">Octopus bimaculoides</name>
    <name type="common">California two-spotted octopus</name>
    <dbReference type="NCBI Taxonomy" id="37653"/>
    <lineage>
        <taxon>Eukaryota</taxon>
        <taxon>Metazoa</taxon>
        <taxon>Spiralia</taxon>
        <taxon>Lophotrochozoa</taxon>
        <taxon>Mollusca</taxon>
        <taxon>Cephalopoda</taxon>
        <taxon>Coleoidea</taxon>
        <taxon>Octopodiformes</taxon>
        <taxon>Octopoda</taxon>
        <taxon>Incirrata</taxon>
        <taxon>Octopodidae</taxon>
        <taxon>Octopus</taxon>
    </lineage>
</organism>
<gene>
    <name evidence="1" type="ORF">OCBIM_22000698mg</name>
</gene>
<evidence type="ECO:0000313" key="1">
    <source>
        <dbReference type="EMBL" id="KOF94741.1"/>
    </source>
</evidence>
<dbReference type="EMBL" id="KQ416877">
    <property type="protein sequence ID" value="KOF94741.1"/>
    <property type="molecule type" value="Genomic_DNA"/>
</dbReference>
<reference evidence="1" key="1">
    <citation type="submission" date="2015-07" db="EMBL/GenBank/DDBJ databases">
        <title>MeaNS - Measles Nucleotide Surveillance Program.</title>
        <authorList>
            <person name="Tran T."/>
            <person name="Druce J."/>
        </authorList>
    </citation>
    <scope>NUCLEOTIDE SEQUENCE</scope>
    <source>
        <strain evidence="1">UCB-OBI-ISO-001</strain>
        <tissue evidence="1">Gonad</tissue>
    </source>
</reference>